<sequence length="329" mass="37331">MKKMILYCFLVCYISPLRIYAQGYRMDLPKLNTFSPYQVNENEQTFVASWKSLDTSVVRSIIVYVGLERVVDKGGRQSVLITTIKGDSTLAENEYKPLDMNAYVHDYMTGQGWYMLMGQVSTKGLVLRSAVSDPELLTPLIQSPIFDASYDGGKFTIKFTATAFAATPDEEVKLAIRHWADRRGMAMEEKVVNLITDGQPHEYAVDFLHGTDNECFNMQMVNTGATVVFSGDIKVEQQLKKGNRIWHTVALTQMNRPKGADFTKENTRGIKVDTMNVYTFSGAKHVLDYKRHRDNGWRLFYTAIQLIVAEDGVTTRVSPYSDPVYFDVN</sequence>
<keyword evidence="2" id="KW-1185">Reference proteome</keyword>
<dbReference type="OrthoDB" id="1097449at2"/>
<gene>
    <name evidence="1" type="ORF">D8S85_17750</name>
</gene>
<name>A0A3Q9IVX6_9BACT</name>
<protein>
    <submittedName>
        <fullName evidence="1">Uncharacterized protein</fullName>
    </submittedName>
</protein>
<dbReference type="AlphaFoldDB" id="A0A3Q9IVX6"/>
<proteinExistence type="predicted"/>
<organism evidence="1 2">
    <name type="scientific">Butyricimonas faecalis</name>
    <dbReference type="NCBI Taxonomy" id="2093856"/>
    <lineage>
        <taxon>Bacteria</taxon>
        <taxon>Pseudomonadati</taxon>
        <taxon>Bacteroidota</taxon>
        <taxon>Bacteroidia</taxon>
        <taxon>Bacteroidales</taxon>
        <taxon>Odoribacteraceae</taxon>
        <taxon>Butyricimonas</taxon>
    </lineage>
</organism>
<dbReference type="EMBL" id="CP032819">
    <property type="protein sequence ID" value="AZS31217.1"/>
    <property type="molecule type" value="Genomic_DNA"/>
</dbReference>
<evidence type="ECO:0000313" key="1">
    <source>
        <dbReference type="EMBL" id="AZS31217.1"/>
    </source>
</evidence>
<dbReference type="KEGG" id="buy:D8S85_17750"/>
<reference evidence="1 2" key="1">
    <citation type="submission" date="2018-10" db="EMBL/GenBank/DDBJ databases">
        <title>Butyricimonas faecalis sp. nov., isolated from human faeces and emended description of the genus Butyricimonas.</title>
        <authorList>
            <person name="Le Roy T."/>
            <person name="Van der Smissen P."/>
            <person name="Paquot A."/>
            <person name="Delzenne N."/>
            <person name="Muccioli G."/>
            <person name="Collet J.-F."/>
            <person name="Cani P.D."/>
        </authorList>
    </citation>
    <scope>NUCLEOTIDE SEQUENCE [LARGE SCALE GENOMIC DNA]</scope>
    <source>
        <strain evidence="1 2">H184</strain>
    </source>
</reference>
<accession>A0A3Q9IVX6</accession>
<dbReference type="Proteomes" id="UP000270673">
    <property type="component" value="Chromosome"/>
</dbReference>
<dbReference type="RefSeq" id="WP_106481624.1">
    <property type="nucleotide sequence ID" value="NZ_CP032819.1"/>
</dbReference>
<evidence type="ECO:0000313" key="2">
    <source>
        <dbReference type="Proteomes" id="UP000270673"/>
    </source>
</evidence>